<evidence type="ECO:0000313" key="2">
    <source>
        <dbReference type="EMBL" id="GFF20624.1"/>
    </source>
</evidence>
<reference evidence="2 3" key="1">
    <citation type="submission" date="2020-01" db="EMBL/GenBank/DDBJ databases">
        <title>Aspergillus terreus IFO 6365 whole genome shotgun sequence.</title>
        <authorList>
            <person name="Kanamasa S."/>
            <person name="Takahashi H."/>
        </authorList>
    </citation>
    <scope>NUCLEOTIDE SEQUENCE [LARGE SCALE GENOMIC DNA]</scope>
    <source>
        <strain evidence="2 3">IFO 6365</strain>
    </source>
</reference>
<keyword evidence="3" id="KW-1185">Reference proteome</keyword>
<dbReference type="Proteomes" id="UP000452235">
    <property type="component" value="Unassembled WGS sequence"/>
</dbReference>
<sequence>MRHAPILDHTGDIASREDSFMLNSGTAGAALRPQAEMEPHLPDEAAEIPDNPLVPEGTMSIHYHDTTRVAPQMTDSLPLPMNNDNPRPRRQRRGSDSSANDYWVYPMPPPPPPKARPKPLEAISSHQDLICSSPTKDRFVTLVQFINEAYITSHPATPTDFRHWFPLLASARTECWYAFVSDEARPHPADCSLQRPPEPALRVQSDARPVGLFMPWVATGAALQACLPDVSGHPPLIYLSVQQALMGRPRERPRYGRDLSPMPEMAVVGPTPGQPIYRVVRTGSRDAAAAEAFYHAGANRWSTVFTCVVKDVADGPAYPRWDSYERVGSLEELVECTDEEKFRVFY</sequence>
<name>A0A5M3ZBJ5_ASPTE</name>
<feature type="region of interest" description="Disordered" evidence="1">
    <location>
        <begin position="69"/>
        <end position="118"/>
    </location>
</feature>
<proteinExistence type="predicted"/>
<dbReference type="AlphaFoldDB" id="A0A5M3ZBJ5"/>
<comment type="caution">
    <text evidence="2">The sequence shown here is derived from an EMBL/GenBank/DDBJ whole genome shotgun (WGS) entry which is preliminary data.</text>
</comment>
<protein>
    <submittedName>
        <fullName evidence="2">Uncharacterized protein</fullName>
    </submittedName>
</protein>
<gene>
    <name evidence="2" type="ORF">ATEIFO6365_0012038000</name>
</gene>
<dbReference type="EMBL" id="BLJY01000012">
    <property type="protein sequence ID" value="GFF20624.1"/>
    <property type="molecule type" value="Genomic_DNA"/>
</dbReference>
<accession>A0A5M3ZBJ5</accession>
<organism evidence="2 3">
    <name type="scientific">Aspergillus terreus</name>
    <dbReference type="NCBI Taxonomy" id="33178"/>
    <lineage>
        <taxon>Eukaryota</taxon>
        <taxon>Fungi</taxon>
        <taxon>Dikarya</taxon>
        <taxon>Ascomycota</taxon>
        <taxon>Pezizomycotina</taxon>
        <taxon>Eurotiomycetes</taxon>
        <taxon>Eurotiomycetidae</taxon>
        <taxon>Eurotiales</taxon>
        <taxon>Aspergillaceae</taxon>
        <taxon>Aspergillus</taxon>
        <taxon>Aspergillus subgen. Circumdati</taxon>
    </lineage>
</organism>
<evidence type="ECO:0000256" key="1">
    <source>
        <dbReference type="SAM" id="MobiDB-lite"/>
    </source>
</evidence>
<evidence type="ECO:0000313" key="3">
    <source>
        <dbReference type="Proteomes" id="UP000452235"/>
    </source>
</evidence>
<dbReference type="OrthoDB" id="3946340at2759"/>